<dbReference type="Gene3D" id="3.40.50.10540">
    <property type="entry name" value="Crotonobetainyl-coa:carnitine coa-transferase, domain 1"/>
    <property type="match status" value="1"/>
</dbReference>
<dbReference type="AlphaFoldDB" id="A0A560H2B1"/>
<proteinExistence type="predicted"/>
<name>A0A560H2B1_9PROT</name>
<dbReference type="InterPro" id="IPR052985">
    <property type="entry name" value="CoA-trans_III_biosynth/detox"/>
</dbReference>
<evidence type="ECO:0000313" key="2">
    <source>
        <dbReference type="Proteomes" id="UP000315751"/>
    </source>
</evidence>
<dbReference type="OrthoDB" id="9806585at2"/>
<evidence type="ECO:0000313" key="1">
    <source>
        <dbReference type="EMBL" id="TWB40428.1"/>
    </source>
</evidence>
<protein>
    <submittedName>
        <fullName evidence="1">CoA transferase family III</fullName>
    </submittedName>
</protein>
<gene>
    <name evidence="1" type="ORF">FBZ90_10931</name>
</gene>
<dbReference type="SUPFAM" id="SSF89796">
    <property type="entry name" value="CoA-transferase family III (CaiB/BaiF)"/>
    <property type="match status" value="2"/>
</dbReference>
<dbReference type="PANTHER" id="PTHR48229:SF1">
    <property type="entry name" value="ALPHA METHYLACYL-COA RACEMASE-RELATED"/>
    <property type="match status" value="1"/>
</dbReference>
<dbReference type="InterPro" id="IPR023606">
    <property type="entry name" value="CoA-Trfase_III_dom_1_sf"/>
</dbReference>
<dbReference type="InterPro" id="IPR003673">
    <property type="entry name" value="CoA-Trfase_fam_III"/>
</dbReference>
<dbReference type="EMBL" id="VITR01000009">
    <property type="protein sequence ID" value="TWB40428.1"/>
    <property type="molecule type" value="Genomic_DNA"/>
</dbReference>
<dbReference type="RefSeq" id="WP_145733668.1">
    <property type="nucleotide sequence ID" value="NZ_VITR01000009.1"/>
</dbReference>
<dbReference type="PANTHER" id="PTHR48229">
    <property type="entry name" value="CAIB/BAIF FAMILY ENZYME (AFU_ORTHOLOGUE AFUA_1G05360)-RELATED"/>
    <property type="match status" value="1"/>
</dbReference>
<comment type="caution">
    <text evidence="1">The sequence shown here is derived from an EMBL/GenBank/DDBJ whole genome shotgun (WGS) entry which is preliminary data.</text>
</comment>
<reference evidence="1 2" key="1">
    <citation type="submission" date="2019-06" db="EMBL/GenBank/DDBJ databases">
        <title>Genomic Encyclopedia of Type Strains, Phase IV (KMG-V): Genome sequencing to study the core and pangenomes of soil and plant-associated prokaryotes.</title>
        <authorList>
            <person name="Whitman W."/>
        </authorList>
    </citation>
    <scope>NUCLEOTIDE SEQUENCE [LARGE SCALE GENOMIC DNA]</scope>
    <source>
        <strain evidence="1 2">BR 11622</strain>
    </source>
</reference>
<keyword evidence="1" id="KW-0808">Transferase</keyword>
<dbReference type="GO" id="GO:0016740">
    <property type="term" value="F:transferase activity"/>
    <property type="evidence" value="ECO:0007669"/>
    <property type="project" value="UniProtKB-KW"/>
</dbReference>
<organism evidence="1 2">
    <name type="scientific">Nitrospirillum amazonense</name>
    <dbReference type="NCBI Taxonomy" id="28077"/>
    <lineage>
        <taxon>Bacteria</taxon>
        <taxon>Pseudomonadati</taxon>
        <taxon>Pseudomonadota</taxon>
        <taxon>Alphaproteobacteria</taxon>
        <taxon>Rhodospirillales</taxon>
        <taxon>Azospirillaceae</taxon>
        <taxon>Nitrospirillum</taxon>
    </lineage>
</organism>
<accession>A0A560H2B1</accession>
<dbReference type="Proteomes" id="UP000315751">
    <property type="component" value="Unassembled WGS sequence"/>
</dbReference>
<dbReference type="Pfam" id="PF02515">
    <property type="entry name" value="CoA_transf_3"/>
    <property type="match status" value="1"/>
</dbReference>
<keyword evidence="2" id="KW-1185">Reference proteome</keyword>
<sequence>MTTPDTAAHPTPDRRFLAGIWDALGGDPTALDRVTFIGDGGLPAVYPVTDLAVASVAAAGLALAGLTGAGLTGADAVVADRRLASAWFGYALRPLGWELPPVWDAVAGDYRAADGWIRLHTNAPHHRAAALSVLSVPAERAAVARAVAAWPATDLETAVVAAGGCAAAMRDAAAWAAHPQGRAVATAPLLSLDEVGQGGVAWRPDPARPLAGIRVLDLTRVLAGPTATRFLAGCGAQVLRIDPPDWEEPALVPDMTLGKRCARLNLRAADDLATLRRLLAGADVLVHGYRPDALARLGLDEDSRRALNPGLVDICLDAYGWTGPWAGRRGFDSLVQMSSGIAEAGMRLLDRDRPTPLPVQALDHATGYIMAAMALRGLARRRETGRGMVGRASLAATARLLMEGGAGRLDGPPLAPETDADFNPVVEQTAWGPARRLRPPLAVAGAPLAWDRPASPLGSAMAAWA</sequence>